<dbReference type="InterPro" id="IPR000253">
    <property type="entry name" value="FHA_dom"/>
</dbReference>
<dbReference type="CDD" id="cd00060">
    <property type="entry name" value="FHA"/>
    <property type="match status" value="1"/>
</dbReference>
<sequence length="213" mass="24065">MNPPQVITIGRSTDNVLVVNQPSVSKYHAKVTFITDHVALLEDNDSTFGTNVDGRRIQQTIIGPDSRVLLGEVEVLDYRTILALRVSDAPITPPITPQAQKRDPLDFREDFKKLKEIQELYQEARKKIQTKDPLRQTYIRAAFSLVPFFGAAIGQIAAAHFINIPQKLAALDEEFKRNYVCPNQQCKKPFGTTPFIELANRKQCPTCKAKWAD</sequence>
<accession>A0A418MFC4</accession>
<dbReference type="SMART" id="SM00240">
    <property type="entry name" value="FHA"/>
    <property type="match status" value="1"/>
</dbReference>
<keyword evidence="3" id="KW-1185">Reference proteome</keyword>
<dbReference type="Proteomes" id="UP000283523">
    <property type="component" value="Unassembled WGS sequence"/>
</dbReference>
<feature type="domain" description="FHA" evidence="1">
    <location>
        <begin position="7"/>
        <end position="57"/>
    </location>
</feature>
<comment type="caution">
    <text evidence="2">The sequence shown here is derived from an EMBL/GenBank/DDBJ whole genome shotgun (WGS) entry which is preliminary data.</text>
</comment>
<proteinExistence type="predicted"/>
<evidence type="ECO:0000313" key="3">
    <source>
        <dbReference type="Proteomes" id="UP000283523"/>
    </source>
</evidence>
<evidence type="ECO:0000259" key="1">
    <source>
        <dbReference type="PROSITE" id="PS50006"/>
    </source>
</evidence>
<dbReference type="Gene3D" id="2.60.200.20">
    <property type="match status" value="1"/>
</dbReference>
<evidence type="ECO:0000313" key="2">
    <source>
        <dbReference type="EMBL" id="RIV25447.1"/>
    </source>
</evidence>
<dbReference type="PROSITE" id="PS50006">
    <property type="entry name" value="FHA_DOMAIN"/>
    <property type="match status" value="1"/>
</dbReference>
<organism evidence="2 3">
    <name type="scientific">Fibrisoma montanum</name>
    <dbReference type="NCBI Taxonomy" id="2305895"/>
    <lineage>
        <taxon>Bacteria</taxon>
        <taxon>Pseudomonadati</taxon>
        <taxon>Bacteroidota</taxon>
        <taxon>Cytophagia</taxon>
        <taxon>Cytophagales</taxon>
        <taxon>Spirosomataceae</taxon>
        <taxon>Fibrisoma</taxon>
    </lineage>
</organism>
<gene>
    <name evidence="2" type="ORF">DYU11_09115</name>
</gene>
<dbReference type="OrthoDB" id="9816434at2"/>
<dbReference type="AlphaFoldDB" id="A0A418MFC4"/>
<dbReference type="EMBL" id="QXED01000002">
    <property type="protein sequence ID" value="RIV25447.1"/>
    <property type="molecule type" value="Genomic_DNA"/>
</dbReference>
<dbReference type="InterPro" id="IPR008984">
    <property type="entry name" value="SMAD_FHA_dom_sf"/>
</dbReference>
<protein>
    <submittedName>
        <fullName evidence="2">FHA domain-containing protein</fullName>
    </submittedName>
</protein>
<name>A0A418MFC4_9BACT</name>
<dbReference type="SUPFAM" id="SSF49879">
    <property type="entry name" value="SMAD/FHA domain"/>
    <property type="match status" value="1"/>
</dbReference>
<reference evidence="2 3" key="1">
    <citation type="submission" date="2018-08" db="EMBL/GenBank/DDBJ databases">
        <title>Fibrisoma montanum sp. nov., isolated from Danxia mountain soil.</title>
        <authorList>
            <person name="Huang Y."/>
        </authorList>
    </citation>
    <scope>NUCLEOTIDE SEQUENCE [LARGE SCALE GENOMIC DNA]</scope>
    <source>
        <strain evidence="2 3">HYT19</strain>
    </source>
</reference>
<dbReference type="Pfam" id="PF00498">
    <property type="entry name" value="FHA"/>
    <property type="match status" value="1"/>
</dbReference>
<dbReference type="RefSeq" id="WP_119667329.1">
    <property type="nucleotide sequence ID" value="NZ_QXED01000002.1"/>
</dbReference>